<dbReference type="InterPro" id="IPR003117">
    <property type="entry name" value="cAMP_dep_PK_reg_su_I/II_a/b"/>
</dbReference>
<gene>
    <name evidence="3" type="primary">SPA17</name>
    <name evidence="3" type="ORF">AMEX_G21835</name>
</gene>
<dbReference type="PANTHER" id="PTHR10699">
    <property type="entry name" value="NEUROMODULIN"/>
    <property type="match status" value="1"/>
</dbReference>
<dbReference type="Pfam" id="PF00612">
    <property type="entry name" value="IQ"/>
    <property type="match status" value="1"/>
</dbReference>
<dbReference type="OrthoDB" id="252964at2759"/>
<evidence type="ECO:0000256" key="1">
    <source>
        <dbReference type="SAM" id="MobiDB-lite"/>
    </source>
</evidence>
<feature type="region of interest" description="Disordered" evidence="1">
    <location>
        <begin position="629"/>
        <end position="678"/>
    </location>
</feature>
<feature type="compositionally biased region" description="Polar residues" evidence="1">
    <location>
        <begin position="112"/>
        <end position="124"/>
    </location>
</feature>
<feature type="compositionally biased region" description="Acidic residues" evidence="1">
    <location>
        <begin position="318"/>
        <end position="328"/>
    </location>
</feature>
<dbReference type="PANTHER" id="PTHR10699:SF16">
    <property type="entry name" value="SPERM SURFACE PROTEIN SP17"/>
    <property type="match status" value="1"/>
</dbReference>
<feature type="compositionally biased region" description="Basic and acidic residues" evidence="1">
    <location>
        <begin position="175"/>
        <end position="200"/>
    </location>
</feature>
<feature type="compositionally biased region" description="Basic and acidic residues" evidence="1">
    <location>
        <begin position="347"/>
        <end position="357"/>
    </location>
</feature>
<evidence type="ECO:0000313" key="3">
    <source>
        <dbReference type="EMBL" id="KAG9265441.1"/>
    </source>
</evidence>
<comment type="caution">
    <text evidence="3">The sequence shown here is derived from an EMBL/GenBank/DDBJ whole genome shotgun (WGS) entry which is preliminary data.</text>
</comment>
<dbReference type="CDD" id="cd23767">
    <property type="entry name" value="IQCD"/>
    <property type="match status" value="1"/>
</dbReference>
<feature type="compositionally biased region" description="Acidic residues" evidence="1">
    <location>
        <begin position="480"/>
        <end position="497"/>
    </location>
</feature>
<feature type="compositionally biased region" description="Polar residues" evidence="1">
    <location>
        <begin position="647"/>
        <end position="660"/>
    </location>
</feature>
<sequence length="678" mass="75381">MSVPFSNTNLRVPHGFGNILEGLAREVLREQPDDIPTFAAVYFTALLKQRDESGLDPAEWGARLEDRFYNNHAFKNKENQGNSSSTKVTQASLSDEDKVDRAESFGNEDEFTQPTQNSWPSSENTDNDAKAQQEVQESEEASENKADDESGESDPVITPEVSFRGTADVDICAEGLKETEETGEIRELEKETGEDGKEKEKEEEEEELKATPLTSYSGFVDVDVCAEELQSSTLQADDDESAYEDTEGRMGLIDAHPALEASESPKPVQGEEELSRESGDVLDSHDKFIETLSGAESPGNVEQEVSDNEELSVFLPVEEAETKEETDDPSQNTLSEMTDDLLEDGDKENSHLEEFKNSNEAFEDDNDQVDQVLSTDHLQFASETTQEEDEENYPSPEAPVDESMDEGLMVSNTSLIDEDDPIISQQDVPKIEDSREDQSMNDTEMKEDDVTTQDAEEASNSPTPEEAAREEAKEDSTEVIYEEQTEETETDLDQEEGQSEHQDISRDISKDISQNSTLQTEDKEEEEDPENKREGQYYRQASPVPVVSFSGAMSLRERSLLEALTVPRGLRPIAISLTHKHVYRHLLLRVMDCHIEECGHPQEEEDIMDIPLDDPEANKAAAKIQAGFRGHMTRKKMKPGEKPGEEVSSSGETLNGSQGDTAGGSEGVETEDTSVPEQ</sequence>
<feature type="compositionally biased region" description="Polar residues" evidence="1">
    <location>
        <begin position="369"/>
        <end position="384"/>
    </location>
</feature>
<dbReference type="SMART" id="SM00015">
    <property type="entry name" value="IQ"/>
    <property type="match status" value="1"/>
</dbReference>
<feature type="region of interest" description="Disordered" evidence="1">
    <location>
        <begin position="74"/>
        <end position="216"/>
    </location>
</feature>
<evidence type="ECO:0000259" key="2">
    <source>
        <dbReference type="SMART" id="SM00394"/>
    </source>
</evidence>
<dbReference type="InterPro" id="IPR000048">
    <property type="entry name" value="IQ_motif_EF-hand-BS"/>
</dbReference>
<dbReference type="InterPro" id="IPR047579">
    <property type="entry name" value="DD_CABYR_SP17"/>
</dbReference>
<feature type="compositionally biased region" description="Acidic residues" evidence="1">
    <location>
        <begin position="236"/>
        <end position="245"/>
    </location>
</feature>
<feature type="compositionally biased region" description="Basic and acidic residues" evidence="1">
    <location>
        <begin position="273"/>
        <end position="289"/>
    </location>
</feature>
<dbReference type="CDD" id="cd12100">
    <property type="entry name" value="DD_CABYR_SP17"/>
    <property type="match status" value="1"/>
</dbReference>
<name>A0A8T2L8Y4_ASTMX</name>
<feature type="compositionally biased region" description="Acidic residues" evidence="1">
    <location>
        <begin position="668"/>
        <end position="678"/>
    </location>
</feature>
<feature type="domain" description="RIIa" evidence="2">
    <location>
        <begin position="14"/>
        <end position="51"/>
    </location>
</feature>
<accession>A0A8T2L8Y4</accession>
<feature type="compositionally biased region" description="Basic and acidic residues" evidence="1">
    <location>
        <begin position="466"/>
        <end position="476"/>
    </location>
</feature>
<dbReference type="EMBL" id="JAICCE010000018">
    <property type="protein sequence ID" value="KAG9265441.1"/>
    <property type="molecule type" value="Genomic_DNA"/>
</dbReference>
<dbReference type="AlphaFoldDB" id="A0A8T2L8Y4"/>
<feature type="compositionally biased region" description="Acidic residues" evidence="1">
    <location>
        <begin position="445"/>
        <end position="457"/>
    </location>
</feature>
<dbReference type="Proteomes" id="UP000752171">
    <property type="component" value="Unassembled WGS sequence"/>
</dbReference>
<evidence type="ECO:0000313" key="4">
    <source>
        <dbReference type="Proteomes" id="UP000752171"/>
    </source>
</evidence>
<dbReference type="SUPFAM" id="SSF47391">
    <property type="entry name" value="Dimerization-anchoring domain of cAMP-dependent PK regulatory subunit"/>
    <property type="match status" value="1"/>
</dbReference>
<dbReference type="PROSITE" id="PS50096">
    <property type="entry name" value="IQ"/>
    <property type="match status" value="1"/>
</dbReference>
<reference evidence="3 4" key="1">
    <citation type="submission" date="2021-07" db="EMBL/GenBank/DDBJ databases">
        <authorList>
            <person name="Imarazene B."/>
            <person name="Zahm M."/>
            <person name="Klopp C."/>
            <person name="Cabau C."/>
            <person name="Beille S."/>
            <person name="Jouanno E."/>
            <person name="Castinel A."/>
            <person name="Lluch J."/>
            <person name="Gil L."/>
            <person name="Kuchtly C."/>
            <person name="Lopez Roques C."/>
            <person name="Donnadieu C."/>
            <person name="Parrinello H."/>
            <person name="Journot L."/>
            <person name="Du K."/>
            <person name="Schartl M."/>
            <person name="Retaux S."/>
            <person name="Guiguen Y."/>
        </authorList>
    </citation>
    <scope>NUCLEOTIDE SEQUENCE [LARGE SCALE GENOMIC DNA]</scope>
    <source>
        <strain evidence="3">Pach_M1</strain>
        <tissue evidence="3">Testis</tissue>
    </source>
</reference>
<feature type="region of interest" description="Disordered" evidence="1">
    <location>
        <begin position="230"/>
        <end position="539"/>
    </location>
</feature>
<feature type="compositionally biased region" description="Acidic residues" evidence="1">
    <location>
        <begin position="337"/>
        <end position="346"/>
    </location>
</feature>
<dbReference type="Gene3D" id="1.20.890.10">
    <property type="entry name" value="cAMP-dependent protein kinase regulatory subunit, dimerization-anchoring domain"/>
    <property type="match status" value="1"/>
</dbReference>
<feature type="compositionally biased region" description="Basic and acidic residues" evidence="1">
    <location>
        <begin position="429"/>
        <end position="438"/>
    </location>
</feature>
<protein>
    <submittedName>
        <fullName evidence="3">Sperm surface protein Sp17</fullName>
    </submittedName>
</protein>
<dbReference type="GO" id="GO:0005516">
    <property type="term" value="F:calmodulin binding"/>
    <property type="evidence" value="ECO:0007669"/>
    <property type="project" value="TreeGrafter"/>
</dbReference>
<proteinExistence type="predicted"/>
<dbReference type="SMART" id="SM00394">
    <property type="entry name" value="RIIa"/>
    <property type="match status" value="1"/>
</dbReference>
<organism evidence="3 4">
    <name type="scientific">Astyanax mexicanus</name>
    <name type="common">Blind cave fish</name>
    <name type="synonym">Astyanax fasciatus mexicanus</name>
    <dbReference type="NCBI Taxonomy" id="7994"/>
    <lineage>
        <taxon>Eukaryota</taxon>
        <taxon>Metazoa</taxon>
        <taxon>Chordata</taxon>
        <taxon>Craniata</taxon>
        <taxon>Vertebrata</taxon>
        <taxon>Euteleostomi</taxon>
        <taxon>Actinopterygii</taxon>
        <taxon>Neopterygii</taxon>
        <taxon>Teleostei</taxon>
        <taxon>Ostariophysi</taxon>
        <taxon>Characiformes</taxon>
        <taxon>Characoidei</taxon>
        <taxon>Acestrorhamphidae</taxon>
        <taxon>Acestrorhamphinae</taxon>
        <taxon>Astyanax</taxon>
    </lineage>
</organism>
<dbReference type="Pfam" id="PF02197">
    <property type="entry name" value="RIIa"/>
    <property type="match status" value="1"/>
</dbReference>
<feature type="compositionally biased region" description="Basic and acidic residues" evidence="1">
    <location>
        <begin position="498"/>
        <end position="510"/>
    </location>
</feature>
<feature type="compositionally biased region" description="Polar residues" evidence="1">
    <location>
        <begin position="79"/>
        <end position="93"/>
    </location>
</feature>